<accession>A0ABD0J2Y4</accession>
<protein>
    <submittedName>
        <fullName evidence="1">Uncharacterized protein</fullName>
    </submittedName>
</protein>
<organism evidence="1 2">
    <name type="scientific">Batillaria attramentaria</name>
    <dbReference type="NCBI Taxonomy" id="370345"/>
    <lineage>
        <taxon>Eukaryota</taxon>
        <taxon>Metazoa</taxon>
        <taxon>Spiralia</taxon>
        <taxon>Lophotrochozoa</taxon>
        <taxon>Mollusca</taxon>
        <taxon>Gastropoda</taxon>
        <taxon>Caenogastropoda</taxon>
        <taxon>Sorbeoconcha</taxon>
        <taxon>Cerithioidea</taxon>
        <taxon>Batillariidae</taxon>
        <taxon>Batillaria</taxon>
    </lineage>
</organism>
<keyword evidence="2" id="KW-1185">Reference proteome</keyword>
<sequence>MAVCMFPPVVIPKHYDPMFKVDVLLHEPTIASKSTADEIEVDMISLCTQLEALFKKELLQEYLEKTGISRMFPRPAAYLKDCRGFSFTLESTRTDEYLTTMSQLHQLTALSHQISEDVAKYPRPKYLAHQLALLYQCISSLPNSEPLAKHKQSIEDNFKAVKK</sequence>
<dbReference type="EMBL" id="JACVVK020000696">
    <property type="protein sequence ID" value="KAK7455068.1"/>
    <property type="molecule type" value="Genomic_DNA"/>
</dbReference>
<gene>
    <name evidence="1" type="ORF">BaRGS_00039517</name>
</gene>
<reference evidence="1 2" key="1">
    <citation type="journal article" date="2023" name="Sci. Data">
        <title>Genome assembly of the Korean intertidal mud-creeper Batillaria attramentaria.</title>
        <authorList>
            <person name="Patra A.K."/>
            <person name="Ho P.T."/>
            <person name="Jun S."/>
            <person name="Lee S.J."/>
            <person name="Kim Y."/>
            <person name="Won Y.J."/>
        </authorList>
    </citation>
    <scope>NUCLEOTIDE SEQUENCE [LARGE SCALE GENOMIC DNA]</scope>
    <source>
        <strain evidence="1">Wonlab-2016</strain>
    </source>
</reference>
<evidence type="ECO:0000313" key="1">
    <source>
        <dbReference type="EMBL" id="KAK7455068.1"/>
    </source>
</evidence>
<feature type="non-terminal residue" evidence="1">
    <location>
        <position position="163"/>
    </location>
</feature>
<name>A0ABD0J2Y4_9CAEN</name>
<dbReference type="Proteomes" id="UP001519460">
    <property type="component" value="Unassembled WGS sequence"/>
</dbReference>
<evidence type="ECO:0000313" key="2">
    <source>
        <dbReference type="Proteomes" id="UP001519460"/>
    </source>
</evidence>
<proteinExistence type="predicted"/>
<comment type="caution">
    <text evidence="1">The sequence shown here is derived from an EMBL/GenBank/DDBJ whole genome shotgun (WGS) entry which is preliminary data.</text>
</comment>
<dbReference type="AlphaFoldDB" id="A0ABD0J2Y4"/>